<dbReference type="EMBL" id="FMYT01000035">
    <property type="protein sequence ID" value="SDD22410.1"/>
    <property type="molecule type" value="Genomic_DNA"/>
</dbReference>
<dbReference type="Proteomes" id="UP000324896">
    <property type="component" value="Unassembled WGS sequence"/>
</dbReference>
<evidence type="ECO:0000313" key="1">
    <source>
        <dbReference type="EMBL" id="SDD22410.1"/>
    </source>
</evidence>
<organism evidence="1 2">
    <name type="scientific">Halanaerobium congolense</name>
    <dbReference type="NCBI Taxonomy" id="54121"/>
    <lineage>
        <taxon>Bacteria</taxon>
        <taxon>Bacillati</taxon>
        <taxon>Bacillota</taxon>
        <taxon>Clostridia</taxon>
        <taxon>Halanaerobiales</taxon>
        <taxon>Halanaerobiaceae</taxon>
        <taxon>Halanaerobium</taxon>
    </lineage>
</organism>
<sequence>MQDKNLSKSIGKFRSYFKKQSQHKKCFYRDCKDKPILSHSIQNNKILNEIAKDGNVLKVEIEHSYEESKFVLKKEGRSTASTFKGFCGKHDNKIFTPIEEYDYKIGNKKQDFLFAYRALAKEYHIKKSVYNMAEHFIDLSNEEYEEVCNYCDIETRDKDTLDKKFKKILLGTGDNLEKLENYKKIMNINLDKERYYKIQSDVVKLPNNHSITASSMFFMEYDNQGNLINDFNRFTNMKPMFFTIFPQKNFTYIIFSYFKTDKNYYDFINSQIISQEVNFQKTIISNILAIYVENFFVSPLLWEFLDEEVKESFLYIFSNNIDFRAESLLLDRNINLFINFE</sequence>
<gene>
    <name evidence="1" type="ORF">SAMN04488597_1359</name>
</gene>
<accession>A0A1G6SZK6</accession>
<dbReference type="AlphaFoldDB" id="A0A1G6SZK6"/>
<dbReference type="OrthoDB" id="583051at2"/>
<reference evidence="1 2" key="1">
    <citation type="submission" date="2016-10" db="EMBL/GenBank/DDBJ databases">
        <authorList>
            <person name="Varghese N."/>
            <person name="Submissions S."/>
        </authorList>
    </citation>
    <scope>NUCLEOTIDE SEQUENCE [LARGE SCALE GENOMIC DNA]</scope>
    <source>
        <strain evidence="1 2">WG10</strain>
    </source>
</reference>
<proteinExistence type="predicted"/>
<name>A0A1G6SZK6_9FIRM</name>
<dbReference type="RefSeq" id="WP_073160579.1">
    <property type="nucleotide sequence ID" value="NZ_FMYT01000035.1"/>
</dbReference>
<evidence type="ECO:0000313" key="2">
    <source>
        <dbReference type="Proteomes" id="UP000324896"/>
    </source>
</evidence>
<protein>
    <submittedName>
        <fullName evidence="1">Uncharacterized protein</fullName>
    </submittedName>
</protein>